<evidence type="ECO:0000259" key="2">
    <source>
        <dbReference type="Pfam" id="PF06742"/>
    </source>
</evidence>
<dbReference type="PANTHER" id="PTHR36509">
    <property type="entry name" value="BLL3101 PROTEIN"/>
    <property type="match status" value="1"/>
</dbReference>
<dbReference type="InterPro" id="IPR010621">
    <property type="entry name" value="DUF1214"/>
</dbReference>
<name>A0ABS3BLF1_9BACT</name>
<reference evidence="4 5" key="1">
    <citation type="submission" date="2021-03" db="EMBL/GenBank/DDBJ databases">
        <title>novel species isolated from a fishpond in China.</title>
        <authorList>
            <person name="Lu H."/>
            <person name="Cai Z."/>
        </authorList>
    </citation>
    <scope>NUCLEOTIDE SEQUENCE [LARGE SCALE GENOMIC DNA]</scope>
    <source>
        <strain evidence="4 5">JCM 31546</strain>
    </source>
</reference>
<feature type="domain" description="DUF1254" evidence="3">
    <location>
        <begin position="12"/>
        <end position="142"/>
    </location>
</feature>
<proteinExistence type="predicted"/>
<dbReference type="EMBL" id="JAFKCW010000001">
    <property type="protein sequence ID" value="MBN7800102.1"/>
    <property type="molecule type" value="Genomic_DNA"/>
</dbReference>
<dbReference type="InterPro" id="IPR037049">
    <property type="entry name" value="DUF1214_C_sf"/>
</dbReference>
<evidence type="ECO:0000256" key="1">
    <source>
        <dbReference type="SAM" id="MobiDB-lite"/>
    </source>
</evidence>
<dbReference type="PANTHER" id="PTHR36509:SF2">
    <property type="entry name" value="BLL3101 PROTEIN"/>
    <property type="match status" value="1"/>
</dbReference>
<dbReference type="Pfam" id="PF06863">
    <property type="entry name" value="DUF1254"/>
    <property type="match status" value="1"/>
</dbReference>
<dbReference type="SUPFAM" id="SSF160935">
    <property type="entry name" value="VPA0735-like"/>
    <property type="match status" value="1"/>
</dbReference>
<dbReference type="Proteomes" id="UP000664698">
    <property type="component" value="Unassembled WGS sequence"/>
</dbReference>
<evidence type="ECO:0000259" key="3">
    <source>
        <dbReference type="Pfam" id="PF06863"/>
    </source>
</evidence>
<comment type="caution">
    <text evidence="4">The sequence shown here is derived from an EMBL/GenBank/DDBJ whole genome shotgun (WGS) entry which is preliminary data.</text>
</comment>
<organism evidence="4 5">
    <name type="scientific">Algoriphagus aestuariicola</name>
    <dbReference type="NCBI Taxonomy" id="1852016"/>
    <lineage>
        <taxon>Bacteria</taxon>
        <taxon>Pseudomonadati</taxon>
        <taxon>Bacteroidota</taxon>
        <taxon>Cytophagia</taxon>
        <taxon>Cytophagales</taxon>
        <taxon>Cyclobacteriaceae</taxon>
        <taxon>Algoriphagus</taxon>
    </lineage>
</organism>
<dbReference type="InterPro" id="IPR010679">
    <property type="entry name" value="DUF1254"/>
</dbReference>
<keyword evidence="5" id="KW-1185">Reference proteome</keyword>
<sequence>MPQSPGYRGPLNQVSNDTIPADDTRKDVVTMNGDTPYSAFGLDLRAEPMVLSVPEISDRYYVFQCVDLFTHNFAYIGTRSTGTEPGNYLFVGPGYQGEIPDGMFSGIFHSESQFITIIGRTQLKGKDDLPKVLQIQKGYKLQTLSEFNGKEPVPVPKIDWVPLDPKEFLDARFIKYVNFYLTMVKPYNPEDLAALQRFEKIGISAGAEFDSSRYSPEVLAAIDRGVKAGISEIQNKAENISQRVNGWNMMDAFGPREFYKGDWLLRAAAVMVGIYANDKAEAFYPIAYVDADGETLDGSKHRYKVRFTKDKMPPAKYFWSLTMYNKQADGVAGYMVKNPINRFLINSTTEGLVYDREGGLTVYIQPNEPADLNEQANWLPAPSEPFYLVLRVYGPEQAALDGSWEPPAIEKNGKSE</sequence>
<dbReference type="Gene3D" id="2.60.40.1610">
    <property type="entry name" value="Domain of unknown function DUF1254"/>
    <property type="match status" value="1"/>
</dbReference>
<dbReference type="Pfam" id="PF06742">
    <property type="entry name" value="DUF1214"/>
    <property type="match status" value="1"/>
</dbReference>
<gene>
    <name evidence="4" type="ORF">J0A67_04470</name>
</gene>
<dbReference type="InterPro" id="IPR037050">
    <property type="entry name" value="DUF1254_sf"/>
</dbReference>
<evidence type="ECO:0000313" key="5">
    <source>
        <dbReference type="Proteomes" id="UP000664698"/>
    </source>
</evidence>
<protein>
    <submittedName>
        <fullName evidence="4">DUF1254 domain-containing protein</fullName>
    </submittedName>
</protein>
<feature type="domain" description="DUF1214" evidence="2">
    <location>
        <begin position="281"/>
        <end position="397"/>
    </location>
</feature>
<accession>A0ABS3BLF1</accession>
<feature type="region of interest" description="Disordered" evidence="1">
    <location>
        <begin position="1"/>
        <end position="24"/>
    </location>
</feature>
<dbReference type="Gene3D" id="2.60.120.600">
    <property type="entry name" value="Domain of unknown function DUF1214, C-terminal domain"/>
    <property type="match status" value="1"/>
</dbReference>
<evidence type="ECO:0000313" key="4">
    <source>
        <dbReference type="EMBL" id="MBN7800102.1"/>
    </source>
</evidence>